<dbReference type="STRING" id="29139.ENSVURP00010025428"/>
<dbReference type="GO" id="GO:0019221">
    <property type="term" value="P:cytokine-mediated signaling pathway"/>
    <property type="evidence" value="ECO:0007669"/>
    <property type="project" value="TreeGrafter"/>
</dbReference>
<dbReference type="OrthoDB" id="8535973at2759"/>
<dbReference type="Proteomes" id="UP000314987">
    <property type="component" value="Unassembled WGS sequence"/>
</dbReference>
<dbReference type="OMA" id="RQFYKFE"/>
<comment type="subcellular location">
    <subcellularLocation>
        <location evidence="1">Cytoplasm</location>
    </subcellularLocation>
    <subcellularLocation>
        <location evidence="2 10">Secreted</location>
    </subcellularLocation>
</comment>
<gene>
    <name evidence="11" type="primary">IL18</name>
</gene>
<keyword evidence="5" id="KW-0963">Cytoplasm</keyword>
<dbReference type="SUPFAM" id="SSF50353">
    <property type="entry name" value="Cytokine"/>
    <property type="match status" value="1"/>
</dbReference>
<dbReference type="PANTHER" id="PTHR10078">
    <property type="entry name" value="INTERLEUKIN-1 FAMILY MEMBER"/>
    <property type="match status" value="1"/>
</dbReference>
<dbReference type="CTD" id="3606"/>
<dbReference type="AlphaFoldDB" id="A0A4X2LN63"/>
<comment type="similarity">
    <text evidence="3 10">Belongs to the IL-1 family.</text>
</comment>
<protein>
    <recommendedName>
        <fullName evidence="4 10">Interleukin-18</fullName>
        <shortName evidence="10">IL-18</shortName>
    </recommendedName>
</protein>
<dbReference type="GO" id="GO:0005737">
    <property type="term" value="C:cytoplasm"/>
    <property type="evidence" value="ECO:0007669"/>
    <property type="project" value="UniProtKB-SubCell"/>
</dbReference>
<dbReference type="RefSeq" id="XP_027703089.1">
    <property type="nucleotide sequence ID" value="XM_027847288.1"/>
</dbReference>
<evidence type="ECO:0000256" key="4">
    <source>
        <dbReference type="ARBA" id="ARBA00016740"/>
    </source>
</evidence>
<comment type="function">
    <text evidence="9 10">Pro-inflammatory cytokine primarily involved in epithelial barrier repair, polarized T-helper 1 (Th1) cell and natural killer (NK) cell immune responses. Upon binding to IL18R1 and IL18RAP, forms a signaling ternary complex which activates NF-kappa-B, triggering synthesis of inflammatory mediators. Synergizes with IL12/interleukin-12 to induce IFNG synthesis from T-helper 1 (Th1) cells and natural killer (NK) cells. Involved in transduction of inflammation downstream of pyroptosis: its mature form is specifically released in the extracellular milieu by passing through the gasdermin-D (GSDMD) pore.</text>
</comment>
<dbReference type="GO" id="GO:0001819">
    <property type="term" value="P:positive regulation of cytokine production"/>
    <property type="evidence" value="ECO:0007669"/>
    <property type="project" value="UniProtKB-ARBA"/>
</dbReference>
<evidence type="ECO:0000256" key="7">
    <source>
        <dbReference type="ARBA" id="ARBA00022525"/>
    </source>
</evidence>
<evidence type="ECO:0000256" key="8">
    <source>
        <dbReference type="ARBA" id="ARBA00023612"/>
    </source>
</evidence>
<reference evidence="11" key="3">
    <citation type="submission" date="2025-09" db="UniProtKB">
        <authorList>
            <consortium name="Ensembl"/>
        </authorList>
    </citation>
    <scope>IDENTIFICATION</scope>
</reference>
<evidence type="ECO:0000256" key="9">
    <source>
        <dbReference type="ARBA" id="ARBA00033736"/>
    </source>
</evidence>
<name>A0A4X2LN63_VOMUR</name>
<reference evidence="11" key="2">
    <citation type="submission" date="2025-08" db="UniProtKB">
        <authorList>
            <consortium name="Ensembl"/>
        </authorList>
    </citation>
    <scope>IDENTIFICATION</scope>
</reference>
<proteinExistence type="inferred from homology"/>
<comment type="subunit">
    <text evidence="8">Forms a ternary complex with ligand-binding receptor subunit IL18R1 and signaling receptor subunit IL18RAP at the plasma membrane. Mature IL18 first binds to IL18R1 forming a low affinity binary complex, which then interacts with IL18RAP to form a high affinity ternary complex that signals inside the cell. Interacts with cargo receptor TMED10; the interaction mediates the translocation from the cytoplasm into the ERGIC (endoplasmic reticulum-Golgi intermediate compartment) and thereby secretion.</text>
</comment>
<evidence type="ECO:0000256" key="1">
    <source>
        <dbReference type="ARBA" id="ARBA00004496"/>
    </source>
</evidence>
<dbReference type="GeneID" id="114032085"/>
<dbReference type="PIRSF" id="PIRSF015162">
    <property type="entry name" value="Interleukin_18"/>
    <property type="match status" value="1"/>
</dbReference>
<dbReference type="GO" id="GO:0006955">
    <property type="term" value="P:immune response"/>
    <property type="evidence" value="ECO:0007669"/>
    <property type="project" value="InterPro"/>
</dbReference>
<evidence type="ECO:0000256" key="6">
    <source>
        <dbReference type="ARBA" id="ARBA00022514"/>
    </source>
</evidence>
<reference evidence="12" key="1">
    <citation type="submission" date="2018-12" db="EMBL/GenBank/DDBJ databases">
        <authorList>
            <person name="Yazar S."/>
        </authorList>
    </citation>
    <scope>NUCLEOTIDE SEQUENCE [LARGE SCALE GENOMIC DNA]</scope>
</reference>
<dbReference type="Ensembl" id="ENSVURT00010028953.1">
    <property type="protein sequence ID" value="ENSVURP00010025428.1"/>
    <property type="gene ID" value="ENSVURG00010019469.1"/>
</dbReference>
<evidence type="ECO:0000313" key="12">
    <source>
        <dbReference type="Proteomes" id="UP000314987"/>
    </source>
</evidence>
<evidence type="ECO:0000313" key="11">
    <source>
        <dbReference type="Ensembl" id="ENSVURP00010025428.1"/>
    </source>
</evidence>
<dbReference type="InterPro" id="IPR015529">
    <property type="entry name" value="IL-18"/>
</dbReference>
<dbReference type="Pfam" id="PF00340">
    <property type="entry name" value="IL1"/>
    <property type="match status" value="1"/>
</dbReference>
<dbReference type="GO" id="GO:0005615">
    <property type="term" value="C:extracellular space"/>
    <property type="evidence" value="ECO:0007669"/>
    <property type="project" value="UniProtKB-UniRule"/>
</dbReference>
<evidence type="ECO:0000256" key="5">
    <source>
        <dbReference type="ARBA" id="ARBA00022490"/>
    </source>
</evidence>
<accession>A0A4X2LN63</accession>
<evidence type="ECO:0000256" key="3">
    <source>
        <dbReference type="ARBA" id="ARBA00010448"/>
    </source>
</evidence>
<keyword evidence="6 10" id="KW-0202">Cytokine</keyword>
<evidence type="ECO:0000256" key="2">
    <source>
        <dbReference type="ARBA" id="ARBA00004613"/>
    </source>
</evidence>
<dbReference type="GO" id="GO:0005125">
    <property type="term" value="F:cytokine activity"/>
    <property type="evidence" value="ECO:0007669"/>
    <property type="project" value="UniProtKB-KW"/>
</dbReference>
<dbReference type="CDD" id="cd23298">
    <property type="entry name" value="beta-trefoil_IL18"/>
    <property type="match status" value="1"/>
</dbReference>
<dbReference type="GO" id="GO:0071222">
    <property type="term" value="P:cellular response to lipopolysaccharide"/>
    <property type="evidence" value="ECO:0007669"/>
    <property type="project" value="TreeGrafter"/>
</dbReference>
<organism evidence="11 12">
    <name type="scientific">Vombatus ursinus</name>
    <name type="common">Common wombat</name>
    <dbReference type="NCBI Taxonomy" id="29139"/>
    <lineage>
        <taxon>Eukaryota</taxon>
        <taxon>Metazoa</taxon>
        <taxon>Chordata</taxon>
        <taxon>Craniata</taxon>
        <taxon>Vertebrata</taxon>
        <taxon>Euteleostomi</taxon>
        <taxon>Mammalia</taxon>
        <taxon>Metatheria</taxon>
        <taxon>Diprotodontia</taxon>
        <taxon>Vombatidae</taxon>
        <taxon>Vombatus</taxon>
    </lineage>
</organism>
<keyword evidence="12" id="KW-1185">Reference proteome</keyword>
<dbReference type="InterPro" id="IPR000975">
    <property type="entry name" value="IL-1_fam"/>
</dbReference>
<dbReference type="PANTHER" id="PTHR10078:SF35">
    <property type="entry name" value="INTERLEUKIN-18"/>
    <property type="match status" value="1"/>
</dbReference>
<sequence length="198" mass="22714">MTDEMYCDPDDNAIDLVEIEFQDGTLYFKAEDDDHLESDDFRKLEGPKNAILRNLNNQVLMKKSGMDIAVLEDMTDCEIQANAPQTTFIMQAYKETVPNGLAIAILVRSKNQIYSLSCQNKELQFKEGAAPNHIASTTSDFIFYQKKVIGHEKMQFESSLYPGYFLACEKEQQGYFKLVLKEGCEEADKFMMFIVQYC</sequence>
<evidence type="ECO:0000256" key="10">
    <source>
        <dbReference type="PIRNR" id="PIRNR015162"/>
    </source>
</evidence>
<dbReference type="GeneTree" id="ENSGT00390000001053"/>
<keyword evidence="7 10" id="KW-0964">Secreted</keyword>
<dbReference type="GO" id="GO:0006954">
    <property type="term" value="P:inflammatory response"/>
    <property type="evidence" value="ECO:0007669"/>
    <property type="project" value="UniProtKB-UniRule"/>
</dbReference>
<dbReference type="InterPro" id="IPR008996">
    <property type="entry name" value="IL1/FGF"/>
</dbReference>
<dbReference type="RefSeq" id="XP_027703090.1">
    <property type="nucleotide sequence ID" value="XM_027847289.1"/>
</dbReference>
<dbReference type="PRINTS" id="PR01933">
    <property type="entry name" value="INTRLEUKIN18"/>
</dbReference>
<dbReference type="Gene3D" id="2.80.10.50">
    <property type="match status" value="1"/>
</dbReference>